<feature type="region of interest" description="Disordered" evidence="1">
    <location>
        <begin position="505"/>
        <end position="568"/>
    </location>
</feature>
<dbReference type="VEuPathDB" id="TriTrypDB:LmjF.26.1600"/>
<dbReference type="HOGENOM" id="CLU_390546_0_0_1"/>
<reference evidence="2 3" key="1">
    <citation type="journal article" date="2005" name="Science">
        <title>The genome of the kinetoplastid parasite, Leishmania major.</title>
        <authorList>
            <person name="Ivens A.C."/>
            <person name="Peacock C.S."/>
            <person name="Worthey E.A."/>
            <person name="Murphy L."/>
            <person name="Aggarwal G."/>
            <person name="Berriman M."/>
            <person name="Sisk E."/>
            <person name="Rajandream M.A."/>
            <person name="Adlem E."/>
            <person name="Aert R."/>
            <person name="Anupama A."/>
            <person name="Apostolou Z."/>
            <person name="Attipoe P."/>
            <person name="Bason N."/>
            <person name="Bauser C."/>
            <person name="Beck A."/>
            <person name="Beverley S.M."/>
            <person name="Bianchettin G."/>
            <person name="Borzym K."/>
            <person name="Bothe G."/>
            <person name="Bruschi C.V."/>
            <person name="Collins M."/>
            <person name="Cadag E."/>
            <person name="Ciarloni L."/>
            <person name="Clayton C."/>
            <person name="Coulson R.M."/>
            <person name="Cronin A."/>
            <person name="Cruz A.K."/>
            <person name="Davies R.M."/>
            <person name="De Gaudenzi J."/>
            <person name="Dobson D.E."/>
            <person name="Duesterhoeft A."/>
            <person name="Fazelina G."/>
            <person name="Fosker N."/>
            <person name="Frasch A.C."/>
            <person name="Fraser A."/>
            <person name="Fuchs M."/>
            <person name="Gabel C."/>
            <person name="Goble A."/>
            <person name="Goffeau A."/>
            <person name="Harris D."/>
            <person name="Hertz-Fowler C."/>
            <person name="Hilbert H."/>
            <person name="Horn D."/>
            <person name="Huang Y."/>
            <person name="Klages S."/>
            <person name="Knights A."/>
            <person name="Kube M."/>
            <person name="Larke N."/>
            <person name="Litvin L."/>
            <person name="Lord A."/>
            <person name="Louie T."/>
            <person name="Marra M."/>
            <person name="Masuy D."/>
            <person name="Matthews K."/>
            <person name="Michaeli S."/>
            <person name="Mottram J.C."/>
            <person name="Muller-Auer S."/>
            <person name="Munden H."/>
            <person name="Nelson S."/>
            <person name="Norbertczak H."/>
            <person name="Oliver K."/>
            <person name="O'neil S."/>
            <person name="Pentony M."/>
            <person name="Pohl T.M."/>
            <person name="Price C."/>
            <person name="Purnelle B."/>
            <person name="Quail M.A."/>
            <person name="Rabbinowitsch E."/>
            <person name="Reinhardt R."/>
            <person name="Rieger M."/>
            <person name="Rinta J."/>
            <person name="Robben J."/>
            <person name="Robertson L."/>
            <person name="Ruiz J.C."/>
            <person name="Rutter S."/>
            <person name="Saunders D."/>
            <person name="Schafer M."/>
            <person name="Schein J."/>
            <person name="Schwartz D.C."/>
            <person name="Seeger K."/>
            <person name="Seyler A."/>
            <person name="Sharp S."/>
            <person name="Shin H."/>
            <person name="Sivam D."/>
            <person name="Squares R."/>
            <person name="Squares S."/>
            <person name="Tosato V."/>
            <person name="Vogt C."/>
            <person name="Volckaert G."/>
            <person name="Wambutt R."/>
            <person name="Warren T."/>
            <person name="Wedler H."/>
            <person name="Woodward J."/>
            <person name="Zhou S."/>
            <person name="Zimmermann W."/>
            <person name="Smith D.F."/>
            <person name="Blackwell J.M."/>
            <person name="Stuart K.D."/>
            <person name="Barrell B."/>
            <person name="Myler P.J."/>
        </authorList>
    </citation>
    <scope>NUCLEOTIDE SEQUENCE [LARGE SCALE GENOMIC DNA]</scope>
    <source>
        <strain evidence="3">MHOM/IL/81/Friedlin</strain>
    </source>
</reference>
<dbReference type="EMBL" id="FR796422">
    <property type="protein sequence ID" value="CAJ05342.1"/>
    <property type="molecule type" value="Genomic_DNA"/>
</dbReference>
<dbReference type="VEuPathDB" id="TriTrypDB:LMJSD75_260020500"/>
<feature type="compositionally biased region" description="Basic residues" evidence="1">
    <location>
        <begin position="526"/>
        <end position="560"/>
    </location>
</feature>
<accession>Q4Q934</accession>
<dbReference type="Proteomes" id="UP000000542">
    <property type="component" value="Chromosome 26"/>
</dbReference>
<dbReference type="InParanoid" id="Q4Q934"/>
<dbReference type="InterPro" id="IPR013083">
    <property type="entry name" value="Znf_RING/FYVE/PHD"/>
</dbReference>
<evidence type="ECO:0000313" key="2">
    <source>
        <dbReference type="EMBL" id="CAJ05342.1"/>
    </source>
</evidence>
<name>Q4Q934_LEIMA</name>
<protein>
    <recommendedName>
        <fullName evidence="4">U-box domain-containing protein</fullName>
    </recommendedName>
</protein>
<proteinExistence type="predicted"/>
<dbReference type="RefSeq" id="XP_001684164.1">
    <property type="nucleotide sequence ID" value="XM_001684112.1"/>
</dbReference>
<organism evidence="2 3">
    <name type="scientific">Leishmania major</name>
    <dbReference type="NCBI Taxonomy" id="5664"/>
    <lineage>
        <taxon>Eukaryota</taxon>
        <taxon>Discoba</taxon>
        <taxon>Euglenozoa</taxon>
        <taxon>Kinetoplastea</taxon>
        <taxon>Metakinetoplastina</taxon>
        <taxon>Trypanosomatida</taxon>
        <taxon>Trypanosomatidae</taxon>
        <taxon>Leishmaniinae</taxon>
        <taxon>Leishmania</taxon>
    </lineage>
</organism>
<gene>
    <name evidence="2" type="ORF">LMJF_26_1600</name>
</gene>
<reference evidence="2 3" key="2">
    <citation type="journal article" date="2011" name="Genome Res.">
        <title>Chromosome and gene copy number variation allow major structural change between species and strains of Leishmania.</title>
        <authorList>
            <person name="Rogers M.B."/>
            <person name="Hilley J.D."/>
            <person name="Dickens N.J."/>
            <person name="Wilkes J."/>
            <person name="Bates P.A."/>
            <person name="Depledge D.P."/>
            <person name="Harris D."/>
            <person name="Her Y."/>
            <person name="Herzyk P."/>
            <person name="Imamura H."/>
            <person name="Otto T.D."/>
            <person name="Sanders M."/>
            <person name="Seeger K."/>
            <person name="Dujardin J.C."/>
            <person name="Berriman M."/>
            <person name="Smith D.F."/>
            <person name="Hertz-Fowler C."/>
            <person name="Mottram J.C."/>
        </authorList>
    </citation>
    <scope>NUCLEOTIDE SEQUENCE [LARGE SCALE GENOMIC DNA]</scope>
    <source>
        <strain evidence="3">MHOM/IL/81/Friedlin</strain>
    </source>
</reference>
<evidence type="ECO:0000313" key="3">
    <source>
        <dbReference type="Proteomes" id="UP000000542"/>
    </source>
</evidence>
<feature type="region of interest" description="Disordered" evidence="1">
    <location>
        <begin position="596"/>
        <end position="615"/>
    </location>
</feature>
<dbReference type="KEGG" id="lma:LMJF_26_1600"/>
<evidence type="ECO:0000256" key="1">
    <source>
        <dbReference type="SAM" id="MobiDB-lite"/>
    </source>
</evidence>
<dbReference type="AlphaFoldDB" id="Q4Q934"/>
<dbReference type="VEuPathDB" id="TriTrypDB:LMJFC_260023400"/>
<evidence type="ECO:0008006" key="4">
    <source>
        <dbReference type="Google" id="ProtNLM"/>
    </source>
</evidence>
<sequence length="707" mass="77219">MVFLMSASHTFADPLFFLSLAFINFTNGTIRSEEAGSPAMNALVESIVQSNARAELTAGQLQALIGLFTSTSEVLSPSHALFRKLSATLAAFPSLEDGSQCIRLCILLCREVAHRKIIFELIEAHNTWVESIATPSISALATSHAGHRSGTAHETTEDRSFLSQLVLVMLVSAESRMKASDLVDFLGADVESTVEVLVTCYGSVFGALPGVLTAASGDYQLHLVARLVELVRELTFWTTYEELHSSLGIGSKAKKTLSQCTGSVSMSALSGPFRYHVGQLISHLVKYDFFGPMSMYLPLVIGKYLASPSSCSSSDGDERNVLMAMSLLRNHLLLLQTLLTLTDQYALVLRKALCRCGLLSKVCGPLLRVLCKPQGCLPGELSLFMQTMAVASTLTYHSSECHQFWGENSSVLVAVADRSVATLADGCIADPRTSAELVAQLVRLVVNSRSSAAVAPLLKTWESVLDSGGKQYVACSLSNPKSRSRPLDISSPSYNALRCVFRVDTTAPPPPPVATRRGSVDDLLRQRRRGRHNRAQRSLSRGRSRGRARSKRRRRHKSRQARLQQRYHLLVQSTTPTTAVAQEQTQAQFAPLDFVSDASSDESSDNRDDAADAYESTCAPPVDLSRWQRGPPPRTIPIQYICSLSHALIRSAPVLSSTGYLFDEDVIIDYLQYYDVCPISGASMSRADLVVDTALKEELGKVRANFM</sequence>
<dbReference type="eggNOG" id="ENOG502SMNY">
    <property type="taxonomic scope" value="Eukaryota"/>
</dbReference>
<dbReference type="Gene3D" id="3.30.40.10">
    <property type="entry name" value="Zinc/RING finger domain, C3HC4 (zinc finger)"/>
    <property type="match status" value="1"/>
</dbReference>
<keyword evidence="3" id="KW-1185">Reference proteome</keyword>
<dbReference type="VEuPathDB" id="TriTrypDB:LMJLV39_260022100"/>
<dbReference type="GeneID" id="5652888"/>
<dbReference type="OMA" id="DYLQYYD"/>
<dbReference type="SUPFAM" id="SSF57850">
    <property type="entry name" value="RING/U-box"/>
    <property type="match status" value="1"/>
</dbReference>